<organism evidence="8 9">
    <name type="scientific">Candidatus Paracaedimonas acanthamoebae</name>
    <dbReference type="NCBI Taxonomy" id="244581"/>
    <lineage>
        <taxon>Bacteria</taxon>
        <taxon>Pseudomonadati</taxon>
        <taxon>Pseudomonadota</taxon>
        <taxon>Alphaproteobacteria</taxon>
        <taxon>Holosporales</taxon>
        <taxon>Caedimonadaceae</taxon>
        <taxon>Candidatus Paracaedimonas</taxon>
    </lineage>
</organism>
<dbReference type="NCBIfam" id="TIGR00496">
    <property type="entry name" value="frr"/>
    <property type="match status" value="1"/>
</dbReference>
<protein>
    <recommendedName>
        <fullName evidence="6">Ribosome-recycling factor</fullName>
        <shortName evidence="6">RRF</shortName>
    </recommendedName>
    <alternativeName>
        <fullName evidence="6">Ribosome-releasing factor</fullName>
    </alternativeName>
</protein>
<proteinExistence type="inferred from homology"/>
<dbReference type="FunFam" id="3.30.1360.40:FF:000001">
    <property type="entry name" value="Ribosome-recycling factor"/>
    <property type="match status" value="1"/>
</dbReference>
<dbReference type="Gene3D" id="3.30.1360.40">
    <property type="match status" value="1"/>
</dbReference>
<evidence type="ECO:0000313" key="8">
    <source>
        <dbReference type="EMBL" id="MBN9413014.1"/>
    </source>
</evidence>
<comment type="subcellular location">
    <subcellularLocation>
        <location evidence="1 6">Cytoplasm</location>
    </subcellularLocation>
</comment>
<dbReference type="PANTHER" id="PTHR20982:SF3">
    <property type="entry name" value="MITOCHONDRIAL RIBOSOME RECYCLING FACTOR PSEUDO 1"/>
    <property type="match status" value="1"/>
</dbReference>
<dbReference type="GO" id="GO:0043023">
    <property type="term" value="F:ribosomal large subunit binding"/>
    <property type="evidence" value="ECO:0007669"/>
    <property type="project" value="TreeGrafter"/>
</dbReference>
<dbReference type="InterPro" id="IPR036191">
    <property type="entry name" value="RRF_sf"/>
</dbReference>
<dbReference type="Gene3D" id="1.10.132.20">
    <property type="entry name" value="Ribosome-recycling factor"/>
    <property type="match status" value="1"/>
</dbReference>
<dbReference type="AlphaFoldDB" id="A0A8J7PW17"/>
<keyword evidence="3 6" id="KW-0963">Cytoplasm</keyword>
<dbReference type="EMBL" id="JAFKGL010000015">
    <property type="protein sequence ID" value="MBN9413014.1"/>
    <property type="molecule type" value="Genomic_DNA"/>
</dbReference>
<evidence type="ECO:0000256" key="2">
    <source>
        <dbReference type="ARBA" id="ARBA00005912"/>
    </source>
</evidence>
<evidence type="ECO:0000256" key="1">
    <source>
        <dbReference type="ARBA" id="ARBA00004496"/>
    </source>
</evidence>
<dbReference type="FunFam" id="1.10.132.20:FF:000001">
    <property type="entry name" value="Ribosome-recycling factor"/>
    <property type="match status" value="1"/>
</dbReference>
<accession>A0A8J7PW17</accession>
<evidence type="ECO:0000259" key="7">
    <source>
        <dbReference type="Pfam" id="PF01765"/>
    </source>
</evidence>
<evidence type="ECO:0000256" key="3">
    <source>
        <dbReference type="ARBA" id="ARBA00022490"/>
    </source>
</evidence>
<dbReference type="SUPFAM" id="SSF55194">
    <property type="entry name" value="Ribosome recycling factor, RRF"/>
    <property type="match status" value="1"/>
</dbReference>
<dbReference type="Pfam" id="PF01765">
    <property type="entry name" value="RRF"/>
    <property type="match status" value="1"/>
</dbReference>
<evidence type="ECO:0000256" key="4">
    <source>
        <dbReference type="ARBA" id="ARBA00022917"/>
    </source>
</evidence>
<dbReference type="InterPro" id="IPR023584">
    <property type="entry name" value="Ribosome_recyc_fac_dom"/>
</dbReference>
<evidence type="ECO:0000256" key="6">
    <source>
        <dbReference type="HAMAP-Rule" id="MF_00040"/>
    </source>
</evidence>
<dbReference type="PANTHER" id="PTHR20982">
    <property type="entry name" value="RIBOSOME RECYCLING FACTOR"/>
    <property type="match status" value="1"/>
</dbReference>
<dbReference type="GO" id="GO:0002184">
    <property type="term" value="P:cytoplasmic translational termination"/>
    <property type="evidence" value="ECO:0007669"/>
    <property type="project" value="TreeGrafter"/>
</dbReference>
<dbReference type="HAMAP" id="MF_00040">
    <property type="entry name" value="RRF"/>
    <property type="match status" value="1"/>
</dbReference>
<name>A0A8J7PW17_9PROT</name>
<comment type="caution">
    <text evidence="8">The sequence shown here is derived from an EMBL/GenBank/DDBJ whole genome shotgun (WGS) entry which is preliminary data.</text>
</comment>
<reference evidence="8" key="1">
    <citation type="submission" date="2021-02" db="EMBL/GenBank/DDBJ databases">
        <title>Thiocyanate and organic carbon inputs drive convergent selection for specific autotrophic Afipia and Thiobacillus strains within complex microbiomes.</title>
        <authorList>
            <person name="Huddy R.J."/>
            <person name="Sachdeva R."/>
            <person name="Kadzinga F."/>
            <person name="Kantor R.S."/>
            <person name="Harrison S.T.L."/>
            <person name="Banfield J.F."/>
        </authorList>
    </citation>
    <scope>NUCLEOTIDE SEQUENCE</scope>
    <source>
        <strain evidence="8">SCN18_10_11_15_R4_P_38_20</strain>
    </source>
</reference>
<feature type="domain" description="Ribosome recycling factor" evidence="7">
    <location>
        <begin position="22"/>
        <end position="183"/>
    </location>
</feature>
<evidence type="ECO:0000256" key="5">
    <source>
        <dbReference type="ARBA" id="ARBA00025050"/>
    </source>
</evidence>
<gene>
    <name evidence="6 8" type="primary">frr</name>
    <name evidence="8" type="ORF">J0H12_03725</name>
</gene>
<dbReference type="GO" id="GO:0005829">
    <property type="term" value="C:cytosol"/>
    <property type="evidence" value="ECO:0007669"/>
    <property type="project" value="GOC"/>
</dbReference>
<dbReference type="InterPro" id="IPR002661">
    <property type="entry name" value="Ribosome_recyc_fac"/>
</dbReference>
<sequence>MNVFNLDDLNKRMQGAMDALIKEFNGLRTNRASTHLLEPLMIDAYGSRMPMTQVGTISTPEARLLTVQVWDKELVKAVEKAIREAGLGLNPSADGQMVRIPMPDLSLERRQELTKIAAKYAEQGKIAVRAVRRDGMDELKKLEKESKISEDDHHNFSDEIQKLTDDFIKKIDQALHQKEKDILQV</sequence>
<evidence type="ECO:0000313" key="9">
    <source>
        <dbReference type="Proteomes" id="UP000664414"/>
    </source>
</evidence>
<dbReference type="CDD" id="cd00520">
    <property type="entry name" value="RRF"/>
    <property type="match status" value="1"/>
</dbReference>
<dbReference type="Proteomes" id="UP000664414">
    <property type="component" value="Unassembled WGS sequence"/>
</dbReference>
<keyword evidence="4 6" id="KW-0648">Protein biosynthesis</keyword>
<comment type="similarity">
    <text evidence="2 6">Belongs to the RRF family.</text>
</comment>
<comment type="function">
    <text evidence="5 6">Responsible for the release of ribosomes from messenger RNA at the termination of protein biosynthesis. May increase the efficiency of translation by recycling ribosomes from one round of translation to another.</text>
</comment>